<name>A0AAV5EJZ9_ELECO</name>
<sequence>MRGDHQLMEPRRRQQQRPPPPGDRAAMAAGDADAGKAQAAREVCAASAAFASCTHRRRSPRRPCFVDCPVRSRFSFGFFFCISDDGELVTDARMQIGEAASEEAVRRRYRQLALQLHPDKNRHPKAEVAFKVVSEAHACLTDKARRRAFDADRRASFCAACHDRHVLSAASARQTAAAATDKRPAATVSACRPTPQSVAAKPRVRKPPPPPPPAQALRDVQNRMRDECRVIDSCLRVNNASACARRRQSFPLFDPSDRRSFPDYPHARPPLSPLGEYSLFRRFEEEQRLDQNTNQRWCRSGGESPVYQVRTAPPERATGMHHHRSW</sequence>
<dbReference type="EMBL" id="BQKI01000076">
    <property type="protein sequence ID" value="GJN22770.1"/>
    <property type="molecule type" value="Genomic_DNA"/>
</dbReference>
<feature type="compositionally biased region" description="Low complexity" evidence="1">
    <location>
        <begin position="23"/>
        <end position="34"/>
    </location>
</feature>
<organism evidence="3 4">
    <name type="scientific">Eleusine coracana subsp. coracana</name>
    <dbReference type="NCBI Taxonomy" id="191504"/>
    <lineage>
        <taxon>Eukaryota</taxon>
        <taxon>Viridiplantae</taxon>
        <taxon>Streptophyta</taxon>
        <taxon>Embryophyta</taxon>
        <taxon>Tracheophyta</taxon>
        <taxon>Spermatophyta</taxon>
        <taxon>Magnoliopsida</taxon>
        <taxon>Liliopsida</taxon>
        <taxon>Poales</taxon>
        <taxon>Poaceae</taxon>
        <taxon>PACMAD clade</taxon>
        <taxon>Chloridoideae</taxon>
        <taxon>Cynodonteae</taxon>
        <taxon>Eleusininae</taxon>
        <taxon>Eleusine</taxon>
    </lineage>
</organism>
<reference evidence="3" key="1">
    <citation type="journal article" date="2018" name="DNA Res.">
        <title>Multiple hybrid de novo genome assembly of finger millet, an orphan allotetraploid crop.</title>
        <authorList>
            <person name="Hatakeyama M."/>
            <person name="Aluri S."/>
            <person name="Balachadran M.T."/>
            <person name="Sivarajan S.R."/>
            <person name="Patrignani A."/>
            <person name="Gruter S."/>
            <person name="Poveda L."/>
            <person name="Shimizu-Inatsugi R."/>
            <person name="Baeten J."/>
            <person name="Francoijs K.J."/>
            <person name="Nataraja K.N."/>
            <person name="Reddy Y.A.N."/>
            <person name="Phadnis S."/>
            <person name="Ravikumar R.L."/>
            <person name="Schlapbach R."/>
            <person name="Sreeman S.M."/>
            <person name="Shimizu K.K."/>
        </authorList>
    </citation>
    <scope>NUCLEOTIDE SEQUENCE</scope>
</reference>
<evidence type="ECO:0000313" key="3">
    <source>
        <dbReference type="EMBL" id="GJN22770.1"/>
    </source>
</evidence>
<dbReference type="GO" id="GO:0005783">
    <property type="term" value="C:endoplasmic reticulum"/>
    <property type="evidence" value="ECO:0007669"/>
    <property type="project" value="UniProtKB-ARBA"/>
</dbReference>
<dbReference type="PRINTS" id="PR00625">
    <property type="entry name" value="JDOMAIN"/>
</dbReference>
<evidence type="ECO:0000259" key="2">
    <source>
        <dbReference type="PROSITE" id="PS50076"/>
    </source>
</evidence>
<dbReference type="Proteomes" id="UP001054889">
    <property type="component" value="Unassembled WGS sequence"/>
</dbReference>
<comment type="caution">
    <text evidence="3">The sequence shown here is derived from an EMBL/GenBank/DDBJ whole genome shotgun (WGS) entry which is preliminary data.</text>
</comment>
<keyword evidence="4" id="KW-1185">Reference proteome</keyword>
<feature type="compositionally biased region" description="Basic and acidic residues" evidence="1">
    <location>
        <begin position="1"/>
        <end position="12"/>
    </location>
</feature>
<dbReference type="SUPFAM" id="SSF46565">
    <property type="entry name" value="Chaperone J-domain"/>
    <property type="match status" value="1"/>
</dbReference>
<dbReference type="Pfam" id="PF00226">
    <property type="entry name" value="DnaJ"/>
    <property type="match status" value="1"/>
</dbReference>
<dbReference type="InterPro" id="IPR018253">
    <property type="entry name" value="DnaJ_domain_CS"/>
</dbReference>
<proteinExistence type="predicted"/>
<dbReference type="PROSITE" id="PS00636">
    <property type="entry name" value="DNAJ_1"/>
    <property type="match status" value="1"/>
</dbReference>
<dbReference type="InterPro" id="IPR036869">
    <property type="entry name" value="J_dom_sf"/>
</dbReference>
<dbReference type="PANTHER" id="PTHR44137">
    <property type="entry name" value="BNAC03G44070D PROTEIN"/>
    <property type="match status" value="1"/>
</dbReference>
<feature type="domain" description="J" evidence="2">
    <location>
        <begin position="84"/>
        <end position="153"/>
    </location>
</feature>
<dbReference type="Gene3D" id="1.10.287.110">
    <property type="entry name" value="DnaJ domain"/>
    <property type="match status" value="1"/>
</dbReference>
<protein>
    <recommendedName>
        <fullName evidence="2">J domain-containing protein</fullName>
    </recommendedName>
</protein>
<dbReference type="PROSITE" id="PS50076">
    <property type="entry name" value="DNAJ_2"/>
    <property type="match status" value="1"/>
</dbReference>
<dbReference type="InterPro" id="IPR001623">
    <property type="entry name" value="DnaJ_domain"/>
</dbReference>
<evidence type="ECO:0000256" key="1">
    <source>
        <dbReference type="SAM" id="MobiDB-lite"/>
    </source>
</evidence>
<dbReference type="PANTHER" id="PTHR44137:SF13">
    <property type="entry name" value="CHAPERONE DNAJ-DOMAIN SUPERFAMILY PROTEIN"/>
    <property type="match status" value="1"/>
</dbReference>
<gene>
    <name evidence="3" type="primary">gb10366</name>
    <name evidence="3" type="ORF">PR202_gb10366</name>
</gene>
<dbReference type="AlphaFoldDB" id="A0AAV5EJZ9"/>
<accession>A0AAV5EJZ9</accession>
<feature type="region of interest" description="Disordered" evidence="1">
    <location>
        <begin position="178"/>
        <end position="218"/>
    </location>
</feature>
<dbReference type="SMART" id="SM00271">
    <property type="entry name" value="DnaJ"/>
    <property type="match status" value="1"/>
</dbReference>
<reference evidence="3" key="2">
    <citation type="submission" date="2021-12" db="EMBL/GenBank/DDBJ databases">
        <title>Resequencing data analysis of finger millet.</title>
        <authorList>
            <person name="Hatakeyama M."/>
            <person name="Aluri S."/>
            <person name="Balachadran M.T."/>
            <person name="Sivarajan S.R."/>
            <person name="Poveda L."/>
            <person name="Shimizu-Inatsugi R."/>
            <person name="Schlapbach R."/>
            <person name="Sreeman S.M."/>
            <person name="Shimizu K.K."/>
        </authorList>
    </citation>
    <scope>NUCLEOTIDE SEQUENCE</scope>
</reference>
<dbReference type="CDD" id="cd06257">
    <property type="entry name" value="DnaJ"/>
    <property type="match status" value="1"/>
</dbReference>
<feature type="region of interest" description="Disordered" evidence="1">
    <location>
        <begin position="1"/>
        <end position="34"/>
    </location>
</feature>
<evidence type="ECO:0000313" key="4">
    <source>
        <dbReference type="Proteomes" id="UP001054889"/>
    </source>
</evidence>